<dbReference type="EMBL" id="AMCI01008908">
    <property type="protein sequence ID" value="EJW90321.1"/>
    <property type="molecule type" value="Genomic_DNA"/>
</dbReference>
<accession>J9F604</accession>
<name>J9F604_9ZZZZ</name>
<organism evidence="1">
    <name type="scientific">gut metagenome</name>
    <dbReference type="NCBI Taxonomy" id="749906"/>
    <lineage>
        <taxon>unclassified sequences</taxon>
        <taxon>metagenomes</taxon>
        <taxon>organismal metagenomes</taxon>
    </lineage>
</organism>
<protein>
    <submittedName>
        <fullName evidence="1">Uncharacterized protein</fullName>
    </submittedName>
</protein>
<evidence type="ECO:0000313" key="1">
    <source>
        <dbReference type="EMBL" id="EJW90321.1"/>
    </source>
</evidence>
<sequence>MEFVNPWLLLKFRWIFCQRLSTFVNHLCYTKVIDTQCNKTCLACQCGNACLL</sequence>
<gene>
    <name evidence="1" type="ORF">EVA_21572</name>
</gene>
<proteinExistence type="predicted"/>
<comment type="caution">
    <text evidence="1">The sequence shown here is derived from an EMBL/GenBank/DDBJ whole genome shotgun (WGS) entry which is preliminary data.</text>
</comment>
<dbReference type="AlphaFoldDB" id="J9F604"/>
<reference evidence="1" key="1">
    <citation type="journal article" date="2012" name="PLoS ONE">
        <title>Gene sets for utilization of primary and secondary nutrition supplies in the distal gut of endangered iberian lynx.</title>
        <authorList>
            <person name="Alcaide M."/>
            <person name="Messina E."/>
            <person name="Richter M."/>
            <person name="Bargiela R."/>
            <person name="Peplies J."/>
            <person name="Huws S.A."/>
            <person name="Newbold C.J."/>
            <person name="Golyshin P.N."/>
            <person name="Simon M.A."/>
            <person name="Lopez G."/>
            <person name="Yakimov M.M."/>
            <person name="Ferrer M."/>
        </authorList>
    </citation>
    <scope>NUCLEOTIDE SEQUENCE</scope>
</reference>